<dbReference type="CDD" id="cd01145">
    <property type="entry name" value="TroA_c"/>
    <property type="match status" value="1"/>
</dbReference>
<dbReference type="Pfam" id="PF01297">
    <property type="entry name" value="ZnuA"/>
    <property type="match status" value="1"/>
</dbReference>
<gene>
    <name evidence="6" type="ORF">SAMN06265353_0863</name>
</gene>
<organism evidence="6 7">
    <name type="scientific">Hydrogenobacter hydrogenophilus</name>
    <dbReference type="NCBI Taxonomy" id="35835"/>
    <lineage>
        <taxon>Bacteria</taxon>
        <taxon>Pseudomonadati</taxon>
        <taxon>Aquificota</taxon>
        <taxon>Aquificia</taxon>
        <taxon>Aquificales</taxon>
        <taxon>Aquificaceae</taxon>
        <taxon>Hydrogenobacter</taxon>
    </lineage>
</organism>
<comment type="similarity">
    <text evidence="1 4">Belongs to the bacterial solute-binding protein 9 family.</text>
</comment>
<dbReference type="PANTHER" id="PTHR42953">
    <property type="entry name" value="HIGH-AFFINITY ZINC UPTAKE SYSTEM PROTEIN ZNUA-RELATED"/>
    <property type="match status" value="1"/>
</dbReference>
<dbReference type="InterPro" id="IPR006128">
    <property type="entry name" value="Lipoprotein_PsaA-like"/>
</dbReference>
<dbReference type="RefSeq" id="WP_096601566.1">
    <property type="nucleotide sequence ID" value="NZ_OBEN01000003.1"/>
</dbReference>
<keyword evidence="7" id="KW-1185">Reference proteome</keyword>
<evidence type="ECO:0000256" key="1">
    <source>
        <dbReference type="ARBA" id="ARBA00011028"/>
    </source>
</evidence>
<dbReference type="PANTHER" id="PTHR42953:SF2">
    <property type="entry name" value="ADHESION PROTEIN"/>
    <property type="match status" value="1"/>
</dbReference>
<dbReference type="InterPro" id="IPR050492">
    <property type="entry name" value="Bact_metal-bind_prot9"/>
</dbReference>
<protein>
    <submittedName>
        <fullName evidence="6">Zinc/manganese transport system substrate-binding protein</fullName>
    </submittedName>
</protein>
<dbReference type="GO" id="GO:0007155">
    <property type="term" value="P:cell adhesion"/>
    <property type="evidence" value="ECO:0007669"/>
    <property type="project" value="InterPro"/>
</dbReference>
<dbReference type="OrthoDB" id="9810636at2"/>
<dbReference type="PRINTS" id="PR00691">
    <property type="entry name" value="ADHESINB"/>
</dbReference>
<proteinExistence type="inferred from homology"/>
<dbReference type="GO" id="GO:0030001">
    <property type="term" value="P:metal ion transport"/>
    <property type="evidence" value="ECO:0007669"/>
    <property type="project" value="InterPro"/>
</dbReference>
<dbReference type="InterPro" id="IPR006127">
    <property type="entry name" value="ZnuA-like"/>
</dbReference>
<evidence type="ECO:0000256" key="5">
    <source>
        <dbReference type="SAM" id="SignalP"/>
    </source>
</evidence>
<evidence type="ECO:0000256" key="2">
    <source>
        <dbReference type="ARBA" id="ARBA00022448"/>
    </source>
</evidence>
<feature type="chain" id="PRO_5012448057" evidence="5">
    <location>
        <begin position="18"/>
        <end position="296"/>
    </location>
</feature>
<evidence type="ECO:0000313" key="6">
    <source>
        <dbReference type="EMBL" id="SNZ13709.1"/>
    </source>
</evidence>
<dbReference type="PRINTS" id="PR00690">
    <property type="entry name" value="ADHESNFAMILY"/>
</dbReference>
<name>A0A285NW90_9AQUI</name>
<evidence type="ECO:0000256" key="4">
    <source>
        <dbReference type="RuleBase" id="RU003512"/>
    </source>
</evidence>
<keyword evidence="2 4" id="KW-0813">Transport</keyword>
<sequence>MKKVFFAVLSFIALSFAQIKVVATYPWIGELVREIGKDRVSLYVIAKGSEDPHFVVPKPSHIAKLRNADLLVIQGASLEIGFLPPLIQQSNNPKIQPGREGFLDLSAFVQIIEKPVSVSRAMGDVHPEGNPHYQLDPHNIPILAKVLKEKLCQLDEKNCTYYDQNLRDFTKRWDERVKVWDKELSALRGTKVVSYHKLYNYLLYRYGIELIGTLEPLPGIPPTAKHTEEIIKAIQTAGTKVCILQDVYHENRTAQYVSSKTNAKVVILPHDVGAIKEARDLFSLFEQVVRRLSECK</sequence>
<dbReference type="GO" id="GO:0046872">
    <property type="term" value="F:metal ion binding"/>
    <property type="evidence" value="ECO:0007669"/>
    <property type="project" value="InterPro"/>
</dbReference>
<keyword evidence="3 5" id="KW-0732">Signal</keyword>
<reference evidence="7" key="1">
    <citation type="submission" date="2017-09" db="EMBL/GenBank/DDBJ databases">
        <authorList>
            <person name="Varghese N."/>
            <person name="Submissions S."/>
        </authorList>
    </citation>
    <scope>NUCLEOTIDE SEQUENCE [LARGE SCALE GENOMIC DNA]</scope>
    <source>
        <strain evidence="7">DSM 2913</strain>
    </source>
</reference>
<feature type="signal peptide" evidence="5">
    <location>
        <begin position="1"/>
        <end position="17"/>
    </location>
</feature>
<evidence type="ECO:0000313" key="7">
    <source>
        <dbReference type="Proteomes" id="UP000218627"/>
    </source>
</evidence>
<dbReference type="InterPro" id="IPR006129">
    <property type="entry name" value="AdhesinB"/>
</dbReference>
<dbReference type="Proteomes" id="UP000218627">
    <property type="component" value="Unassembled WGS sequence"/>
</dbReference>
<accession>A0A285NW90</accession>
<evidence type="ECO:0000256" key="3">
    <source>
        <dbReference type="ARBA" id="ARBA00022729"/>
    </source>
</evidence>
<dbReference type="AlphaFoldDB" id="A0A285NW90"/>
<dbReference type="SUPFAM" id="SSF53807">
    <property type="entry name" value="Helical backbone' metal receptor"/>
    <property type="match status" value="1"/>
</dbReference>
<dbReference type="Gene3D" id="3.40.50.1980">
    <property type="entry name" value="Nitrogenase molybdenum iron protein domain"/>
    <property type="match status" value="2"/>
</dbReference>
<dbReference type="EMBL" id="OBEN01000003">
    <property type="protein sequence ID" value="SNZ13709.1"/>
    <property type="molecule type" value="Genomic_DNA"/>
</dbReference>